<dbReference type="PROSITE" id="PS00216">
    <property type="entry name" value="SUGAR_TRANSPORT_1"/>
    <property type="match status" value="1"/>
</dbReference>
<feature type="transmembrane region" description="Helical" evidence="7">
    <location>
        <begin position="18"/>
        <end position="42"/>
    </location>
</feature>
<dbReference type="EMBL" id="CP073347">
    <property type="protein sequence ID" value="UTW12904.1"/>
    <property type="molecule type" value="Genomic_DNA"/>
</dbReference>
<protein>
    <submittedName>
        <fullName evidence="9">MFS transporter</fullName>
    </submittedName>
</protein>
<keyword evidence="2" id="KW-0813">Transport</keyword>
<dbReference type="Pfam" id="PF07690">
    <property type="entry name" value="MFS_1"/>
    <property type="match status" value="1"/>
</dbReference>
<comment type="subcellular location">
    <subcellularLocation>
        <location evidence="1">Cell membrane</location>
        <topology evidence="1">Multi-pass membrane protein</topology>
    </subcellularLocation>
</comment>
<dbReference type="InterPro" id="IPR036259">
    <property type="entry name" value="MFS_trans_sf"/>
</dbReference>
<feature type="transmembrane region" description="Helical" evidence="7">
    <location>
        <begin position="231"/>
        <end position="248"/>
    </location>
</feature>
<dbReference type="InterPro" id="IPR011701">
    <property type="entry name" value="MFS"/>
</dbReference>
<evidence type="ECO:0000256" key="1">
    <source>
        <dbReference type="ARBA" id="ARBA00004651"/>
    </source>
</evidence>
<evidence type="ECO:0000256" key="6">
    <source>
        <dbReference type="ARBA" id="ARBA00023136"/>
    </source>
</evidence>
<feature type="transmembrane region" description="Helical" evidence="7">
    <location>
        <begin position="206"/>
        <end position="225"/>
    </location>
</feature>
<proteinExistence type="predicted"/>
<dbReference type="Gene3D" id="1.20.1250.20">
    <property type="entry name" value="MFS general substrate transporter like domains"/>
    <property type="match status" value="1"/>
</dbReference>
<name>A0ABY5HNS6_9GAMM</name>
<dbReference type="RefSeq" id="WP_255855046.1">
    <property type="nucleotide sequence ID" value="NZ_CP073347.1"/>
</dbReference>
<dbReference type="InterPro" id="IPR020846">
    <property type="entry name" value="MFS_dom"/>
</dbReference>
<keyword evidence="4 7" id="KW-0812">Transmembrane</keyword>
<organism evidence="9 10">
    <name type="scientific">Marinobacterium rhizophilum</name>
    <dbReference type="NCBI Taxonomy" id="420402"/>
    <lineage>
        <taxon>Bacteria</taxon>
        <taxon>Pseudomonadati</taxon>
        <taxon>Pseudomonadota</taxon>
        <taxon>Gammaproteobacteria</taxon>
        <taxon>Oceanospirillales</taxon>
        <taxon>Oceanospirillaceae</taxon>
        <taxon>Marinobacterium</taxon>
    </lineage>
</organism>
<gene>
    <name evidence="9" type="ORF">KDW95_04310</name>
</gene>
<reference evidence="9" key="1">
    <citation type="submission" date="2021-04" db="EMBL/GenBank/DDBJ databases">
        <title>Oceanospirillales bacteria with DddD are important DMSP degraders in coastal seawater.</title>
        <authorList>
            <person name="Liu J."/>
        </authorList>
    </citation>
    <scope>NUCLEOTIDE SEQUENCE</scope>
    <source>
        <strain evidence="9">D13-1</strain>
    </source>
</reference>
<dbReference type="PRINTS" id="PR01036">
    <property type="entry name" value="TCRTETB"/>
</dbReference>
<evidence type="ECO:0000256" key="3">
    <source>
        <dbReference type="ARBA" id="ARBA00022475"/>
    </source>
</evidence>
<dbReference type="PANTHER" id="PTHR42718:SF46">
    <property type="entry name" value="BLR6921 PROTEIN"/>
    <property type="match status" value="1"/>
</dbReference>
<evidence type="ECO:0000256" key="7">
    <source>
        <dbReference type="SAM" id="Phobius"/>
    </source>
</evidence>
<feature type="transmembrane region" description="Helical" evidence="7">
    <location>
        <begin position="269"/>
        <end position="293"/>
    </location>
</feature>
<accession>A0ABY5HNS6</accession>
<dbReference type="InterPro" id="IPR005829">
    <property type="entry name" value="Sugar_transporter_CS"/>
</dbReference>
<keyword evidence="5 7" id="KW-1133">Transmembrane helix</keyword>
<feature type="transmembrane region" description="Helical" evidence="7">
    <location>
        <begin position="144"/>
        <end position="163"/>
    </location>
</feature>
<keyword evidence="6 7" id="KW-0472">Membrane</keyword>
<feature type="transmembrane region" description="Helical" evidence="7">
    <location>
        <begin position="119"/>
        <end position="137"/>
    </location>
</feature>
<evidence type="ECO:0000259" key="8">
    <source>
        <dbReference type="PROSITE" id="PS50850"/>
    </source>
</evidence>
<feature type="transmembrane region" description="Helical" evidence="7">
    <location>
        <begin position="335"/>
        <end position="354"/>
    </location>
</feature>
<feature type="domain" description="Major facilitator superfamily (MFS) profile" evidence="8">
    <location>
        <begin position="20"/>
        <end position="464"/>
    </location>
</feature>
<sequence length="472" mass="51010">MTPEQQQGFYDNNPQARWLVLVSVCLVLFLAALTLSAVNIAVPAIARDLQADAVAVSWIPTALLWGTTVLLLPAGRVADILGRKKVYLIGVSGFSLASVLVLAAATIEILLLIRVLQGLASALVFATGMAIISAVFANANRGAALGITSSAVYLGLTCGPLAGGWLTEWLGWRSVFWAPVPFMLLAWLLAVRYIRGDWKSTTKARLDWKGSLIFAAWLSAVFIGMSGLPDPAHFGWIGLGAVLLVWFVKQQEKAAHPLVRLSVLRENRVFFRSITASFLMYGANFPIIFLLSLYLQYIHQMSPSVAGQLILIQTGVMVVLAPIAGRLSDRYEPRIIATLGCLCYSLGFGVLFWLDTDTPVALIITALTLLGIGFGLFSTPNNNAAIGAVPADRLSIATALLNLSRTLGNMAGMAVVMMLFSWLLGNAEITPEQYPALIWVTRLAVGLSCLYALVAGYYSLTRGRVHVRTRVE</sequence>
<dbReference type="Gene3D" id="1.20.1720.10">
    <property type="entry name" value="Multidrug resistance protein D"/>
    <property type="match status" value="1"/>
</dbReference>
<evidence type="ECO:0000256" key="2">
    <source>
        <dbReference type="ARBA" id="ARBA00022448"/>
    </source>
</evidence>
<feature type="transmembrane region" description="Helical" evidence="7">
    <location>
        <begin position="305"/>
        <end position="323"/>
    </location>
</feature>
<keyword evidence="3" id="KW-1003">Cell membrane</keyword>
<feature type="transmembrane region" description="Helical" evidence="7">
    <location>
        <begin position="399"/>
        <end position="424"/>
    </location>
</feature>
<feature type="transmembrane region" description="Helical" evidence="7">
    <location>
        <begin position="54"/>
        <end position="74"/>
    </location>
</feature>
<evidence type="ECO:0000256" key="4">
    <source>
        <dbReference type="ARBA" id="ARBA00022692"/>
    </source>
</evidence>
<evidence type="ECO:0000313" key="10">
    <source>
        <dbReference type="Proteomes" id="UP001058461"/>
    </source>
</evidence>
<dbReference type="PROSITE" id="PS50850">
    <property type="entry name" value="MFS"/>
    <property type="match status" value="1"/>
</dbReference>
<evidence type="ECO:0000256" key="5">
    <source>
        <dbReference type="ARBA" id="ARBA00022989"/>
    </source>
</evidence>
<dbReference type="Proteomes" id="UP001058461">
    <property type="component" value="Chromosome"/>
</dbReference>
<keyword evidence="10" id="KW-1185">Reference proteome</keyword>
<evidence type="ECO:0000313" key="9">
    <source>
        <dbReference type="EMBL" id="UTW12904.1"/>
    </source>
</evidence>
<feature type="transmembrane region" description="Helical" evidence="7">
    <location>
        <begin position="86"/>
        <end position="113"/>
    </location>
</feature>
<feature type="transmembrane region" description="Helical" evidence="7">
    <location>
        <begin position="175"/>
        <end position="194"/>
    </location>
</feature>
<feature type="transmembrane region" description="Helical" evidence="7">
    <location>
        <begin position="436"/>
        <end position="460"/>
    </location>
</feature>
<dbReference type="CDD" id="cd17321">
    <property type="entry name" value="MFS_MMR_MDR_like"/>
    <property type="match status" value="1"/>
</dbReference>
<dbReference type="SUPFAM" id="SSF103473">
    <property type="entry name" value="MFS general substrate transporter"/>
    <property type="match status" value="1"/>
</dbReference>
<dbReference type="PANTHER" id="PTHR42718">
    <property type="entry name" value="MAJOR FACILITATOR SUPERFAMILY MULTIDRUG TRANSPORTER MFSC"/>
    <property type="match status" value="1"/>
</dbReference>
<feature type="transmembrane region" description="Helical" evidence="7">
    <location>
        <begin position="360"/>
        <end position="378"/>
    </location>
</feature>